<organism evidence="9 10">
    <name type="scientific">Methanofollis aquaemaris</name>
    <dbReference type="NCBI Taxonomy" id="126734"/>
    <lineage>
        <taxon>Archaea</taxon>
        <taxon>Methanobacteriati</taxon>
        <taxon>Methanobacteriota</taxon>
        <taxon>Stenosarchaea group</taxon>
        <taxon>Methanomicrobia</taxon>
        <taxon>Methanomicrobiales</taxon>
        <taxon>Methanomicrobiaceae</taxon>
        <taxon>Methanofollis</taxon>
    </lineage>
</organism>
<proteinExistence type="predicted"/>
<dbReference type="PANTHER" id="PTHR43156">
    <property type="entry name" value="STAGE II SPORULATION PROTEIN E-RELATED"/>
    <property type="match status" value="1"/>
</dbReference>
<dbReference type="EMBL" id="CP036172">
    <property type="protein sequence ID" value="QSZ68220.1"/>
    <property type="molecule type" value="Genomic_DNA"/>
</dbReference>
<feature type="transmembrane region" description="Helical" evidence="7">
    <location>
        <begin position="7"/>
        <end position="25"/>
    </location>
</feature>
<dbReference type="SUPFAM" id="SSF81606">
    <property type="entry name" value="PP2C-like"/>
    <property type="match status" value="1"/>
</dbReference>
<protein>
    <submittedName>
        <fullName evidence="9">Stage II sporulation protein E</fullName>
    </submittedName>
</protein>
<evidence type="ECO:0000313" key="10">
    <source>
        <dbReference type="Proteomes" id="UP001042704"/>
    </source>
</evidence>
<evidence type="ECO:0000256" key="3">
    <source>
        <dbReference type="ARBA" id="ARBA00022692"/>
    </source>
</evidence>
<evidence type="ECO:0000256" key="2">
    <source>
        <dbReference type="ARBA" id="ARBA00022475"/>
    </source>
</evidence>
<dbReference type="PROSITE" id="PS51746">
    <property type="entry name" value="PPM_2"/>
    <property type="match status" value="1"/>
</dbReference>
<dbReference type="PANTHER" id="PTHR43156:SF2">
    <property type="entry name" value="STAGE II SPORULATION PROTEIN E"/>
    <property type="match status" value="1"/>
</dbReference>
<dbReference type="Gene3D" id="1.10.1760.20">
    <property type="match status" value="1"/>
</dbReference>
<keyword evidence="2" id="KW-1003">Cell membrane</keyword>
<sequence>MMPQVGDFLVLFEMICVIVVAAYFITRTRTFTDALEQRLTPKGSAALILFFGALSIYGTLSGVEVLGAPINVRDLGPMVAGVFCGPLVGIGAGLIGGGFRFGMGGFTAVPCAVSTVLAGLLGGVVYLLLHRGDLQVPEVKTVVGFAVGMEVLHMGVVLLGCSPFEEAWALVSQVSVPMILANATGMFVFAFIITNLVTERRTQTERDAYQEELRVKKAELKVAAEIQQTFLPRSIPTMQGFDLAAVSCPAREVGGDFYDAIRLQEGKTGLVIADVSGKSVPAAIYMALSRTIVRAMAARHPDVTLALEDANSMLIEESDTGMFVTLFYGVLDEETRLLTYANAGHNPPLLLRNGTDEFVFLAPTGVALGAAEDMEYGAGEVRLGTGDLLVLFTDGVTEAFSPEGEVFGNGRLEETVLAARTLPAAAMIREIRDAVRAFAGEGPQDDDITVMVLKGE</sequence>
<evidence type="ECO:0000256" key="1">
    <source>
        <dbReference type="ARBA" id="ARBA00004651"/>
    </source>
</evidence>
<accession>A0A8A3S9D5</accession>
<dbReference type="GO" id="GO:0000155">
    <property type="term" value="F:phosphorelay sensor kinase activity"/>
    <property type="evidence" value="ECO:0007669"/>
    <property type="project" value="InterPro"/>
</dbReference>
<dbReference type="InterPro" id="IPR011620">
    <property type="entry name" value="Sig_transdc_His_kinase_LytS_TM"/>
</dbReference>
<feature type="transmembrane region" description="Helical" evidence="7">
    <location>
        <begin position="78"/>
        <end position="99"/>
    </location>
</feature>
<feature type="transmembrane region" description="Helical" evidence="7">
    <location>
        <begin position="141"/>
        <end position="159"/>
    </location>
</feature>
<dbReference type="SMART" id="SM00331">
    <property type="entry name" value="PP2C_SIG"/>
    <property type="match status" value="1"/>
</dbReference>
<feature type="domain" description="PPM-type phosphatase" evidence="8">
    <location>
        <begin position="240"/>
        <end position="455"/>
    </location>
</feature>
<name>A0A8A3S9D5_9EURY</name>
<comment type="subcellular location">
    <subcellularLocation>
        <location evidence="1">Cell membrane</location>
        <topology evidence="1">Multi-pass membrane protein</topology>
    </subcellularLocation>
</comment>
<dbReference type="GeneID" id="76425167"/>
<reference evidence="9" key="1">
    <citation type="journal article" date="2001" name="Int. J. Syst. Evol. Microbiol.">
        <title>Methanofollis aquaemaris sp. nov., a methanogen isolated from an aquaculture fish pond.</title>
        <authorList>
            <person name="Lai M.C."/>
            <person name="Chen S.C."/>
        </authorList>
    </citation>
    <scope>NUCLEOTIDE SEQUENCE</scope>
    <source>
        <strain evidence="9">N2F9704</strain>
    </source>
</reference>
<evidence type="ECO:0000259" key="8">
    <source>
        <dbReference type="PROSITE" id="PS51746"/>
    </source>
</evidence>
<dbReference type="Pfam" id="PF07228">
    <property type="entry name" value="SpoIIE"/>
    <property type="match status" value="1"/>
</dbReference>
<dbReference type="InterPro" id="IPR036457">
    <property type="entry name" value="PPM-type-like_dom_sf"/>
</dbReference>
<feature type="transmembrane region" description="Helical" evidence="7">
    <location>
        <begin position="105"/>
        <end position="129"/>
    </location>
</feature>
<evidence type="ECO:0000256" key="6">
    <source>
        <dbReference type="ARBA" id="ARBA00023136"/>
    </source>
</evidence>
<dbReference type="GO" id="GO:0016791">
    <property type="term" value="F:phosphatase activity"/>
    <property type="evidence" value="ECO:0007669"/>
    <property type="project" value="TreeGrafter"/>
</dbReference>
<dbReference type="Gene3D" id="3.60.40.10">
    <property type="entry name" value="PPM-type phosphatase domain"/>
    <property type="match status" value="1"/>
</dbReference>
<evidence type="ECO:0000256" key="7">
    <source>
        <dbReference type="SAM" id="Phobius"/>
    </source>
</evidence>
<keyword evidence="3 7" id="KW-0812">Transmembrane</keyword>
<dbReference type="Proteomes" id="UP001042704">
    <property type="component" value="Chromosome"/>
</dbReference>
<dbReference type="GO" id="GO:0005886">
    <property type="term" value="C:plasma membrane"/>
    <property type="evidence" value="ECO:0007669"/>
    <property type="project" value="UniProtKB-SubCell"/>
</dbReference>
<feature type="transmembrane region" description="Helical" evidence="7">
    <location>
        <begin position="179"/>
        <end position="197"/>
    </location>
</feature>
<dbReference type="RefSeq" id="WP_265581171.1">
    <property type="nucleotide sequence ID" value="NZ_CP036172.1"/>
</dbReference>
<evidence type="ECO:0000256" key="5">
    <source>
        <dbReference type="ARBA" id="ARBA00022989"/>
    </source>
</evidence>
<dbReference type="KEGG" id="maqe:RJ40_12310"/>
<dbReference type="InterPro" id="IPR001932">
    <property type="entry name" value="PPM-type_phosphatase-like_dom"/>
</dbReference>
<dbReference type="Pfam" id="PF07694">
    <property type="entry name" value="5TM-5TMR_LYT"/>
    <property type="match status" value="1"/>
</dbReference>
<dbReference type="InterPro" id="IPR052016">
    <property type="entry name" value="Bact_Sigma-Reg"/>
</dbReference>
<feature type="transmembrane region" description="Helical" evidence="7">
    <location>
        <begin position="45"/>
        <end position="66"/>
    </location>
</feature>
<evidence type="ECO:0000313" key="9">
    <source>
        <dbReference type="EMBL" id="QSZ68220.1"/>
    </source>
</evidence>
<dbReference type="GO" id="GO:0071555">
    <property type="term" value="P:cell wall organization"/>
    <property type="evidence" value="ECO:0007669"/>
    <property type="project" value="InterPro"/>
</dbReference>
<keyword evidence="5 7" id="KW-1133">Transmembrane helix</keyword>
<keyword evidence="4" id="KW-0378">Hydrolase</keyword>
<gene>
    <name evidence="9" type="ORF">RJ40_12310</name>
</gene>
<keyword evidence="10" id="KW-1185">Reference proteome</keyword>
<dbReference type="AlphaFoldDB" id="A0A8A3S9D5"/>
<keyword evidence="6 7" id="KW-0472">Membrane</keyword>
<evidence type="ECO:0000256" key="4">
    <source>
        <dbReference type="ARBA" id="ARBA00022801"/>
    </source>
</evidence>
<reference evidence="9" key="2">
    <citation type="submission" date="2019-02" db="EMBL/GenBank/DDBJ databases">
        <authorList>
            <person name="Chen S.-C."/>
            <person name="Chien H.-H."/>
            <person name="Lai M.-C."/>
        </authorList>
    </citation>
    <scope>NUCLEOTIDE SEQUENCE</scope>
    <source>
        <strain evidence="9">N2F9704</strain>
    </source>
</reference>